<dbReference type="GO" id="GO:0006508">
    <property type="term" value="P:proteolysis"/>
    <property type="evidence" value="ECO:0007669"/>
    <property type="project" value="UniProtKB-KW"/>
</dbReference>
<dbReference type="PANTHER" id="PTHR39178">
    <property type="entry name" value="HYPOTHETICAL RIBOSOME-ASSOCIATED PROTEIN"/>
    <property type="match status" value="1"/>
</dbReference>
<dbReference type="InterPro" id="IPR007422">
    <property type="entry name" value="Peptidase_Prp"/>
</dbReference>
<evidence type="ECO:0000256" key="3">
    <source>
        <dbReference type="ARBA" id="ARBA00022801"/>
    </source>
</evidence>
<protein>
    <recommendedName>
        <fullName evidence="6">Ribosomal processing cysteine protease Prp</fullName>
    </recommendedName>
</protein>
<dbReference type="SMR" id="A0A6P1E7Q2"/>
<dbReference type="CDD" id="cd16332">
    <property type="entry name" value="Prp-like"/>
    <property type="match status" value="1"/>
</dbReference>
<dbReference type="AlphaFoldDB" id="A0A6P1E7Q2"/>
<dbReference type="Gene3D" id="3.30.70.1490">
    <property type="entry name" value="Cysteine protease Prp"/>
    <property type="match status" value="1"/>
</dbReference>
<name>A0A6P1E7Q2_LENHI</name>
<dbReference type="PANTHER" id="PTHR39178:SF1">
    <property type="entry name" value="RIBOSOMAL-PROCESSING CYSTEINE PROTEASE PRP"/>
    <property type="match status" value="1"/>
</dbReference>
<dbReference type="RefSeq" id="WP_003554268.1">
    <property type="nucleotide sequence ID" value="NZ_CABKOL010000102.1"/>
</dbReference>
<dbReference type="Pfam" id="PF04327">
    <property type="entry name" value="Peptidase_Prp"/>
    <property type="match status" value="1"/>
</dbReference>
<dbReference type="GO" id="GO:0042254">
    <property type="term" value="P:ribosome biogenesis"/>
    <property type="evidence" value="ECO:0007669"/>
    <property type="project" value="UniProtKB-KW"/>
</dbReference>
<gene>
    <name evidence="7" type="ORF">GQR93_08315</name>
</gene>
<reference evidence="7 8" key="1">
    <citation type="submission" date="2019-12" db="EMBL/GenBank/DDBJ databases">
        <title>Lactobacillus hilgardii FLUB.</title>
        <authorList>
            <person name="Gustaw K."/>
        </authorList>
    </citation>
    <scope>NUCLEOTIDE SEQUENCE [LARGE SCALE GENOMIC DNA]</scope>
    <source>
        <strain evidence="7 8">FLUB</strain>
    </source>
</reference>
<evidence type="ECO:0000256" key="2">
    <source>
        <dbReference type="ARBA" id="ARBA00022670"/>
    </source>
</evidence>
<dbReference type="Proteomes" id="UP000465035">
    <property type="component" value="Chromosome"/>
</dbReference>
<dbReference type="InterPro" id="IPR036764">
    <property type="entry name" value="Peptidase_Prp_sf"/>
</dbReference>
<keyword evidence="3" id="KW-0378">Hydrolase</keyword>
<evidence type="ECO:0000256" key="5">
    <source>
        <dbReference type="ARBA" id="ARBA00044503"/>
    </source>
</evidence>
<evidence type="ECO:0000256" key="1">
    <source>
        <dbReference type="ARBA" id="ARBA00022517"/>
    </source>
</evidence>
<dbReference type="SUPFAM" id="SSF118010">
    <property type="entry name" value="TM1457-like"/>
    <property type="match status" value="1"/>
</dbReference>
<keyword evidence="2 7" id="KW-0645">Protease</keyword>
<dbReference type="GeneID" id="69058365"/>
<dbReference type="EMBL" id="CP047121">
    <property type="protein sequence ID" value="QHB52190.1"/>
    <property type="molecule type" value="Genomic_DNA"/>
</dbReference>
<keyword evidence="4" id="KW-0788">Thiol protease</keyword>
<evidence type="ECO:0000313" key="8">
    <source>
        <dbReference type="Proteomes" id="UP000465035"/>
    </source>
</evidence>
<organism evidence="7 8">
    <name type="scientific">Lentilactobacillus hilgardii</name>
    <name type="common">Lactobacillus hilgardii</name>
    <dbReference type="NCBI Taxonomy" id="1588"/>
    <lineage>
        <taxon>Bacteria</taxon>
        <taxon>Bacillati</taxon>
        <taxon>Bacillota</taxon>
        <taxon>Bacilli</taxon>
        <taxon>Lactobacillales</taxon>
        <taxon>Lactobacillaceae</taxon>
        <taxon>Lentilactobacillus</taxon>
    </lineage>
</organism>
<accession>A0A6P1E7Q2</accession>
<proteinExistence type="inferred from homology"/>
<keyword evidence="1" id="KW-0690">Ribosome biogenesis</keyword>
<evidence type="ECO:0000256" key="6">
    <source>
        <dbReference type="ARBA" id="ARBA00044538"/>
    </source>
</evidence>
<comment type="similarity">
    <text evidence="5">Belongs to the Prp family.</text>
</comment>
<evidence type="ECO:0000313" key="7">
    <source>
        <dbReference type="EMBL" id="QHB52190.1"/>
    </source>
</evidence>
<evidence type="ECO:0000256" key="4">
    <source>
        <dbReference type="ARBA" id="ARBA00022807"/>
    </source>
</evidence>
<sequence>MIKATIHHYKGHVSGITITGHADAGEYGQDIVCSAVSVLSITTVNGLQEVVGLDVNVDSDEKNGGYLSVEIPVIANSTKQIQSDAILKTFENGMADIATSYSKYIKLNVEN</sequence>
<dbReference type="GO" id="GO:0008234">
    <property type="term" value="F:cysteine-type peptidase activity"/>
    <property type="evidence" value="ECO:0007669"/>
    <property type="project" value="UniProtKB-KW"/>
</dbReference>